<comment type="caution">
    <text evidence="2">The sequence shown here is derived from an EMBL/GenBank/DDBJ whole genome shotgun (WGS) entry which is preliminary data.</text>
</comment>
<dbReference type="Pfam" id="PF08378">
    <property type="entry name" value="NERD"/>
    <property type="match status" value="1"/>
</dbReference>
<sequence>MIILAAILKSPSVKGFFGELGVRLALRKLSKEDFQTLHNITLSDGNKTSQIDHVVIGRTGIFVIETKNYQGWIFGSEHSAKWTQTIYKSKKRFQNPIHQNYGHIKMLQQFFPGYQHPMVSIVNFSSNSTLKNIDIKSSNVHVLQTSGLVRAILSYKEPLLTRQAVAAFADHLGKSNITDSKVKKQHVQTIKETQQKTKSRIAENICPKCSQPLVTRNGKHGTFKGCSSYPKCRYTA</sequence>
<evidence type="ECO:0000259" key="1">
    <source>
        <dbReference type="PROSITE" id="PS50965"/>
    </source>
</evidence>
<dbReference type="PROSITE" id="PS50965">
    <property type="entry name" value="NERD"/>
    <property type="match status" value="1"/>
</dbReference>
<proteinExistence type="predicted"/>
<reference evidence="2 3" key="1">
    <citation type="submission" date="2023-06" db="EMBL/GenBank/DDBJ databases">
        <title>Novel species in genus Planococcus.</title>
        <authorList>
            <person name="Ning S."/>
        </authorList>
    </citation>
    <scope>NUCLEOTIDE SEQUENCE [LARGE SCALE GENOMIC DNA]</scope>
    <source>
        <strain evidence="2 3">N028</strain>
    </source>
</reference>
<evidence type="ECO:0000313" key="2">
    <source>
        <dbReference type="EMBL" id="MDN7241646.1"/>
    </source>
</evidence>
<dbReference type="RefSeq" id="WP_301723241.1">
    <property type="nucleotide sequence ID" value="NZ_JAUJWV010000001.1"/>
</dbReference>
<dbReference type="InterPro" id="IPR013498">
    <property type="entry name" value="Topo_IA_Znf"/>
</dbReference>
<gene>
    <name evidence="2" type="ORF">QWY14_07565</name>
</gene>
<accession>A0ABT8N185</accession>
<organism evidence="2 3">
    <name type="scientific">Planococcus shixiaomingii</name>
    <dbReference type="NCBI Taxonomy" id="3058393"/>
    <lineage>
        <taxon>Bacteria</taxon>
        <taxon>Bacillati</taxon>
        <taxon>Bacillota</taxon>
        <taxon>Bacilli</taxon>
        <taxon>Bacillales</taxon>
        <taxon>Caryophanaceae</taxon>
        <taxon>Planococcus</taxon>
    </lineage>
</organism>
<dbReference type="SUPFAM" id="SSF57783">
    <property type="entry name" value="Zinc beta-ribbon"/>
    <property type="match status" value="1"/>
</dbReference>
<evidence type="ECO:0000313" key="3">
    <source>
        <dbReference type="Proteomes" id="UP001172055"/>
    </source>
</evidence>
<name>A0ABT8N185_9BACL</name>
<keyword evidence="3" id="KW-1185">Reference proteome</keyword>
<feature type="domain" description="NERD" evidence="1">
    <location>
        <begin position="14"/>
        <end position="130"/>
    </location>
</feature>
<dbReference type="Pfam" id="PF01396">
    <property type="entry name" value="Zn_ribbon_Top1"/>
    <property type="match status" value="1"/>
</dbReference>
<dbReference type="InterPro" id="IPR011528">
    <property type="entry name" value="NERD"/>
</dbReference>
<protein>
    <submittedName>
        <fullName evidence="2">NERD domain-containing protein</fullName>
    </submittedName>
</protein>
<dbReference type="EMBL" id="JAUJWV010000001">
    <property type="protein sequence ID" value="MDN7241646.1"/>
    <property type="molecule type" value="Genomic_DNA"/>
</dbReference>
<dbReference type="Proteomes" id="UP001172055">
    <property type="component" value="Unassembled WGS sequence"/>
</dbReference>
<dbReference type="Gene3D" id="3.30.65.10">
    <property type="entry name" value="Bacterial Topoisomerase I, domain 1"/>
    <property type="match status" value="1"/>
</dbReference>